<evidence type="ECO:0000259" key="1">
    <source>
        <dbReference type="Pfam" id="PF00646"/>
    </source>
</evidence>
<name>A0A835I7C2_9MAGN</name>
<dbReference type="InterPro" id="IPR001810">
    <property type="entry name" value="F-box_dom"/>
</dbReference>
<keyword evidence="4" id="KW-1185">Reference proteome</keyword>
<dbReference type="PANTHER" id="PTHR34223">
    <property type="entry name" value="OS11G0201299 PROTEIN"/>
    <property type="match status" value="1"/>
</dbReference>
<protein>
    <recommendedName>
        <fullName evidence="5">F-box domain-containing protein</fullName>
    </recommendedName>
</protein>
<dbReference type="SUPFAM" id="SSF52047">
    <property type="entry name" value="RNI-like"/>
    <property type="match status" value="1"/>
</dbReference>
<dbReference type="Proteomes" id="UP000631114">
    <property type="component" value="Unassembled WGS sequence"/>
</dbReference>
<dbReference type="Pfam" id="PF00646">
    <property type="entry name" value="F-box"/>
    <property type="match status" value="1"/>
</dbReference>
<sequence length="385" mass="43364">MAMKGISSSSCNAANKKLMTMKEEDRICCLHEPLLHHILSFMDMKEVVQTSLLSKRWRNVWRSVSVLNFDEVEWSKPRSKSKFKFFVDTVLLLRDGSDIHKFKLFFAAAHSGDSVQIERWIAYAIKRSVQVLDIAGVSIASPNLICLFGRVNTLDLGAIVLPGDENGNLILDLPILENLIIQSCDHCELISLTISGPKLKYLQLYNTFPEINYGTSIKISAPNLTSLKCKGYTYQDYTLENLSALVTAEIDTKINCKDEDADEVTTLNTLFGRCLSTILKALTNAKSLTLSAHGFQVFEELPKLLDGVPNSYQNLKYLKLIEWCDKSHIYSLAKLLEIFPHLETLVMERRKAGLKEFKVESGEEAEVYSAEVAALLASLSELRRE</sequence>
<evidence type="ECO:0008006" key="5">
    <source>
        <dbReference type="Google" id="ProtNLM"/>
    </source>
</evidence>
<dbReference type="OrthoDB" id="612216at2759"/>
<dbReference type="Gene3D" id="3.80.10.10">
    <property type="entry name" value="Ribonuclease Inhibitor"/>
    <property type="match status" value="1"/>
</dbReference>
<dbReference type="InterPro" id="IPR053197">
    <property type="entry name" value="F-box_SCFL_complex_component"/>
</dbReference>
<dbReference type="CDD" id="cd22160">
    <property type="entry name" value="F-box_AtFBL13-like"/>
    <property type="match status" value="1"/>
</dbReference>
<dbReference type="EMBL" id="JADFTS010000004">
    <property type="protein sequence ID" value="KAF9611924.1"/>
    <property type="molecule type" value="Genomic_DNA"/>
</dbReference>
<dbReference type="Gene3D" id="1.20.1280.50">
    <property type="match status" value="1"/>
</dbReference>
<organism evidence="3 4">
    <name type="scientific">Coptis chinensis</name>
    <dbReference type="NCBI Taxonomy" id="261450"/>
    <lineage>
        <taxon>Eukaryota</taxon>
        <taxon>Viridiplantae</taxon>
        <taxon>Streptophyta</taxon>
        <taxon>Embryophyta</taxon>
        <taxon>Tracheophyta</taxon>
        <taxon>Spermatophyta</taxon>
        <taxon>Magnoliopsida</taxon>
        <taxon>Ranunculales</taxon>
        <taxon>Ranunculaceae</taxon>
        <taxon>Coptidoideae</taxon>
        <taxon>Coptis</taxon>
    </lineage>
</organism>
<dbReference type="InterPro" id="IPR036047">
    <property type="entry name" value="F-box-like_dom_sf"/>
</dbReference>
<feature type="domain" description="At1g61320/AtMIF1 LRR" evidence="2">
    <location>
        <begin position="125"/>
        <end position="359"/>
    </location>
</feature>
<dbReference type="InterPro" id="IPR055357">
    <property type="entry name" value="LRR_At1g61320_AtMIF1"/>
</dbReference>
<evidence type="ECO:0000259" key="2">
    <source>
        <dbReference type="Pfam" id="PF23622"/>
    </source>
</evidence>
<reference evidence="3 4" key="1">
    <citation type="submission" date="2020-10" db="EMBL/GenBank/DDBJ databases">
        <title>The Coptis chinensis genome and diversification of protoberbering-type alkaloids.</title>
        <authorList>
            <person name="Wang B."/>
            <person name="Shu S."/>
            <person name="Song C."/>
            <person name="Liu Y."/>
        </authorList>
    </citation>
    <scope>NUCLEOTIDE SEQUENCE [LARGE SCALE GENOMIC DNA]</scope>
    <source>
        <strain evidence="3">HL-2020</strain>
        <tissue evidence="3">Leaf</tissue>
    </source>
</reference>
<dbReference type="SUPFAM" id="SSF81383">
    <property type="entry name" value="F-box domain"/>
    <property type="match status" value="1"/>
</dbReference>
<proteinExistence type="predicted"/>
<comment type="caution">
    <text evidence="3">The sequence shown here is derived from an EMBL/GenBank/DDBJ whole genome shotgun (WGS) entry which is preliminary data.</text>
</comment>
<accession>A0A835I7C2</accession>
<dbReference type="AlphaFoldDB" id="A0A835I7C2"/>
<evidence type="ECO:0000313" key="4">
    <source>
        <dbReference type="Proteomes" id="UP000631114"/>
    </source>
</evidence>
<gene>
    <name evidence="3" type="ORF">IFM89_036740</name>
</gene>
<dbReference type="InterPro" id="IPR032675">
    <property type="entry name" value="LRR_dom_sf"/>
</dbReference>
<evidence type="ECO:0000313" key="3">
    <source>
        <dbReference type="EMBL" id="KAF9611924.1"/>
    </source>
</evidence>
<feature type="domain" description="F-box" evidence="1">
    <location>
        <begin position="27"/>
        <end position="66"/>
    </location>
</feature>
<dbReference type="Pfam" id="PF23622">
    <property type="entry name" value="LRR_At1g61320_AtMIF1"/>
    <property type="match status" value="1"/>
</dbReference>
<dbReference type="PANTHER" id="PTHR34223:SF51">
    <property type="entry name" value="OS06G0556300 PROTEIN"/>
    <property type="match status" value="1"/>
</dbReference>
<dbReference type="InterPro" id="IPR053781">
    <property type="entry name" value="F-box_AtFBL13-like"/>
</dbReference>